<dbReference type="Proteomes" id="UP000694523">
    <property type="component" value="Unplaced"/>
</dbReference>
<evidence type="ECO:0000256" key="2">
    <source>
        <dbReference type="ARBA" id="ARBA00022475"/>
    </source>
</evidence>
<dbReference type="PANTHER" id="PTHR16803">
    <property type="entry name" value="HIGH AFFINITY IMMUNOGLOBULIN EPSILON RECEPTOR GAMMA-SUBUNIT"/>
    <property type="match status" value="1"/>
</dbReference>
<evidence type="ECO:0000256" key="4">
    <source>
        <dbReference type="ARBA" id="ARBA00022859"/>
    </source>
</evidence>
<keyword evidence="2" id="KW-1003">Cell membrane</keyword>
<evidence type="ECO:0000256" key="3">
    <source>
        <dbReference type="ARBA" id="ARBA00022553"/>
    </source>
</evidence>
<feature type="region of interest" description="Disordered" evidence="7">
    <location>
        <begin position="61"/>
        <end position="81"/>
    </location>
</feature>
<dbReference type="InterPro" id="IPR042340">
    <property type="entry name" value="FCER1G"/>
</dbReference>
<dbReference type="InterPro" id="IPR021663">
    <property type="entry name" value="CD3_zeta/IgE_Fc_rcpt_gamma"/>
</dbReference>
<evidence type="ECO:0000256" key="8">
    <source>
        <dbReference type="SAM" id="Phobius"/>
    </source>
</evidence>
<keyword evidence="6" id="KW-0675">Receptor</keyword>
<keyword evidence="8" id="KW-0472">Membrane</keyword>
<feature type="transmembrane region" description="Helical" evidence="8">
    <location>
        <begin position="31"/>
        <end position="49"/>
    </location>
</feature>
<keyword evidence="4" id="KW-0391">Immunity</keyword>
<sequence length="81" mass="9372">QNKILNSSVLNLCLIFSFCSVMSLVDVRYCYILDAILLLYGFILTVLYCRLRVRATREKYPKKSDDNTATIQGKDQFRSVL</sequence>
<dbReference type="GO" id="GO:0019767">
    <property type="term" value="F:IgE receptor activity"/>
    <property type="evidence" value="ECO:0007669"/>
    <property type="project" value="InterPro"/>
</dbReference>
<evidence type="ECO:0000256" key="1">
    <source>
        <dbReference type="ARBA" id="ARBA00004251"/>
    </source>
</evidence>
<dbReference type="Ensembl" id="ENSNMLT00000010227.1">
    <property type="protein sequence ID" value="ENSNMLP00000009024.1"/>
    <property type="gene ID" value="ENSNMLG00000006332.1"/>
</dbReference>
<keyword evidence="8" id="KW-1133">Transmembrane helix</keyword>
<evidence type="ECO:0000256" key="5">
    <source>
        <dbReference type="ARBA" id="ARBA00023157"/>
    </source>
</evidence>
<organism evidence="9 10">
    <name type="scientific">Neogobius melanostomus</name>
    <name type="common">round goby</name>
    <dbReference type="NCBI Taxonomy" id="47308"/>
    <lineage>
        <taxon>Eukaryota</taxon>
        <taxon>Metazoa</taxon>
        <taxon>Chordata</taxon>
        <taxon>Craniata</taxon>
        <taxon>Vertebrata</taxon>
        <taxon>Euteleostomi</taxon>
        <taxon>Actinopterygii</taxon>
        <taxon>Neopterygii</taxon>
        <taxon>Teleostei</taxon>
        <taxon>Neoteleostei</taxon>
        <taxon>Acanthomorphata</taxon>
        <taxon>Gobiaria</taxon>
        <taxon>Gobiiformes</taxon>
        <taxon>Gobioidei</taxon>
        <taxon>Gobiidae</taxon>
        <taxon>Benthophilinae</taxon>
        <taxon>Neogobiini</taxon>
        <taxon>Neogobius</taxon>
    </lineage>
</organism>
<comment type="subcellular location">
    <subcellularLocation>
        <location evidence="1">Cell membrane</location>
        <topology evidence="1">Single-pass type I membrane protein</topology>
    </subcellularLocation>
</comment>
<dbReference type="PANTHER" id="PTHR16803:SF0">
    <property type="entry name" value="HIGH AFFINITY IMMUNOGLOBULIN EPSILON RECEPTOR SUBUNIT GAMMA"/>
    <property type="match status" value="1"/>
</dbReference>
<dbReference type="AlphaFoldDB" id="A0A8C6SMJ7"/>
<keyword evidence="8" id="KW-0812">Transmembrane</keyword>
<evidence type="ECO:0000313" key="10">
    <source>
        <dbReference type="Proteomes" id="UP000694523"/>
    </source>
</evidence>
<keyword evidence="5" id="KW-1015">Disulfide bond</keyword>
<feature type="transmembrane region" description="Helical" evidence="8">
    <location>
        <begin position="7"/>
        <end position="25"/>
    </location>
</feature>
<reference evidence="9" key="2">
    <citation type="submission" date="2025-09" db="UniProtKB">
        <authorList>
            <consortium name="Ensembl"/>
        </authorList>
    </citation>
    <scope>IDENTIFICATION</scope>
</reference>
<accession>A0A8C6SMJ7</accession>
<reference evidence="9" key="1">
    <citation type="submission" date="2025-08" db="UniProtKB">
        <authorList>
            <consortium name="Ensembl"/>
        </authorList>
    </citation>
    <scope>IDENTIFICATION</scope>
</reference>
<name>A0A8C6SMJ7_9GOBI</name>
<evidence type="ECO:0008006" key="11">
    <source>
        <dbReference type="Google" id="ProtNLM"/>
    </source>
</evidence>
<evidence type="ECO:0000256" key="6">
    <source>
        <dbReference type="ARBA" id="ARBA00023170"/>
    </source>
</evidence>
<protein>
    <recommendedName>
        <fullName evidence="11">Fc receptor gamma-chain</fullName>
    </recommendedName>
</protein>
<evidence type="ECO:0000256" key="7">
    <source>
        <dbReference type="SAM" id="MobiDB-lite"/>
    </source>
</evidence>
<proteinExistence type="predicted"/>
<dbReference type="GO" id="GO:0002376">
    <property type="term" value="P:immune system process"/>
    <property type="evidence" value="ECO:0007669"/>
    <property type="project" value="UniProtKB-KW"/>
</dbReference>
<keyword evidence="10" id="KW-1185">Reference proteome</keyword>
<dbReference type="GO" id="GO:0032998">
    <property type="term" value="C:Fc-epsilon receptor I complex"/>
    <property type="evidence" value="ECO:0007669"/>
    <property type="project" value="InterPro"/>
</dbReference>
<keyword evidence="3" id="KW-0597">Phosphoprotein</keyword>
<dbReference type="Pfam" id="PF11628">
    <property type="entry name" value="TCR_zetazeta"/>
    <property type="match status" value="1"/>
</dbReference>
<evidence type="ECO:0000313" key="9">
    <source>
        <dbReference type="Ensembl" id="ENSNMLP00000009024.1"/>
    </source>
</evidence>